<evidence type="ECO:0000256" key="2">
    <source>
        <dbReference type="ARBA" id="ARBA00022475"/>
    </source>
</evidence>
<reference evidence="11" key="1">
    <citation type="journal article" date="2023" name="IMA Fungus">
        <title>Comparative genomic study of the Penicillium genus elucidates a diverse pangenome and 15 lateral gene transfer events.</title>
        <authorList>
            <person name="Petersen C."/>
            <person name="Sorensen T."/>
            <person name="Nielsen M.R."/>
            <person name="Sondergaard T.E."/>
            <person name="Sorensen J.L."/>
            <person name="Fitzpatrick D.A."/>
            <person name="Frisvad J.C."/>
            <person name="Nielsen K.L."/>
        </authorList>
    </citation>
    <scope>NUCLEOTIDE SEQUENCE</scope>
    <source>
        <strain evidence="11">IBT 12815</strain>
    </source>
</reference>
<keyword evidence="8" id="KW-0812">Transmembrane</keyword>
<comment type="subcellular location">
    <subcellularLocation>
        <location evidence="1">Cell membrane</location>
        <topology evidence="1">Lipid-anchor</topology>
        <topology evidence="1">GPI-anchor</topology>
    </subcellularLocation>
</comment>
<keyword evidence="7" id="KW-0449">Lipoprotein</keyword>
<evidence type="ECO:0000256" key="8">
    <source>
        <dbReference type="SAM" id="Phobius"/>
    </source>
</evidence>
<proteinExistence type="predicted"/>
<dbReference type="RefSeq" id="XP_056752659.1">
    <property type="nucleotide sequence ID" value="XM_056896874.1"/>
</dbReference>
<evidence type="ECO:0000256" key="6">
    <source>
        <dbReference type="ARBA" id="ARBA00023180"/>
    </source>
</evidence>
<evidence type="ECO:0000256" key="5">
    <source>
        <dbReference type="ARBA" id="ARBA00023136"/>
    </source>
</evidence>
<keyword evidence="12" id="KW-1185">Reference proteome</keyword>
<feature type="domain" description="Copper acquisition factor BIM1-like" evidence="10">
    <location>
        <begin position="24"/>
        <end position="203"/>
    </location>
</feature>
<dbReference type="InterPro" id="IPR046530">
    <property type="entry name" value="BIM1-like_dom"/>
</dbReference>
<dbReference type="Pfam" id="PF20238">
    <property type="entry name" value="BIM1-like_dom"/>
    <property type="match status" value="1"/>
</dbReference>
<evidence type="ECO:0000259" key="10">
    <source>
        <dbReference type="Pfam" id="PF20238"/>
    </source>
</evidence>
<dbReference type="GO" id="GO:0098552">
    <property type="term" value="C:side of membrane"/>
    <property type="evidence" value="ECO:0007669"/>
    <property type="project" value="UniProtKB-KW"/>
</dbReference>
<dbReference type="GO" id="GO:0005886">
    <property type="term" value="C:plasma membrane"/>
    <property type="evidence" value="ECO:0007669"/>
    <property type="project" value="UniProtKB-SubCell"/>
</dbReference>
<dbReference type="PANTHER" id="PTHR34992:SF10">
    <property type="entry name" value="COPPER ACQUISITION FACTOR BIM1-LIKE DOMAIN-CONTAINING PROTEIN"/>
    <property type="match status" value="1"/>
</dbReference>
<keyword evidence="6" id="KW-0325">Glycoprotein</keyword>
<accession>A0AAD6H1E7</accession>
<evidence type="ECO:0000256" key="4">
    <source>
        <dbReference type="ARBA" id="ARBA00022729"/>
    </source>
</evidence>
<keyword evidence="3" id="KW-0336">GPI-anchor</keyword>
<protein>
    <recommendedName>
        <fullName evidence="10">Copper acquisition factor BIM1-like domain-containing protein</fullName>
    </recommendedName>
</protein>
<organism evidence="11 12">
    <name type="scientific">Penicillium hordei</name>
    <dbReference type="NCBI Taxonomy" id="40994"/>
    <lineage>
        <taxon>Eukaryota</taxon>
        <taxon>Fungi</taxon>
        <taxon>Dikarya</taxon>
        <taxon>Ascomycota</taxon>
        <taxon>Pezizomycotina</taxon>
        <taxon>Eurotiomycetes</taxon>
        <taxon>Eurotiomycetidae</taxon>
        <taxon>Eurotiales</taxon>
        <taxon>Aspergillaceae</taxon>
        <taxon>Penicillium</taxon>
    </lineage>
</organism>
<sequence>MSFTRSISRWASVLLLLCLGLAHAHTVITYPGYRGNNLHTNGTVEQANGLGVAYDVKNGSYIYPYGMEWIYPCGGMPRSTNRTKWPVSGGAVAFQPGWFPGHATALIYINLGFGETPPNMSHPVVPPFQIVGPTNNPYPGTVCLPQVPLPTNISVSPGDYATIQLVETAKHGASLFNCVDIEFAEDGDASVETVTRDNCFNSSDISFQYMYTTSSIGSGAAMLQPPKLSAAAVVPLLLAVAFGVYIFQPRHALVVLLLCYFHIASNIIEPSDGAISILKSVIIEFCNAFTSTKINLVNSPHPSLSFSLISTSRGIDHKPHGPVLV</sequence>
<feature type="transmembrane region" description="Helical" evidence="8">
    <location>
        <begin position="228"/>
        <end position="247"/>
    </location>
</feature>
<reference evidence="11" key="2">
    <citation type="submission" date="2023-01" db="EMBL/GenBank/DDBJ databases">
        <authorList>
            <person name="Petersen C."/>
        </authorList>
    </citation>
    <scope>NUCLEOTIDE SEQUENCE</scope>
    <source>
        <strain evidence="11">IBT 12815</strain>
    </source>
</reference>
<keyword evidence="2" id="KW-1003">Cell membrane</keyword>
<keyword evidence="8" id="KW-1133">Transmembrane helix</keyword>
<evidence type="ECO:0000256" key="1">
    <source>
        <dbReference type="ARBA" id="ARBA00004609"/>
    </source>
</evidence>
<comment type="caution">
    <text evidence="11">The sequence shown here is derived from an EMBL/GenBank/DDBJ whole genome shotgun (WGS) entry which is preliminary data.</text>
</comment>
<dbReference type="InterPro" id="IPR046936">
    <property type="entry name" value="BIM1-like"/>
</dbReference>
<evidence type="ECO:0000256" key="3">
    <source>
        <dbReference type="ARBA" id="ARBA00022622"/>
    </source>
</evidence>
<dbReference type="EMBL" id="JAQJAE010000003">
    <property type="protein sequence ID" value="KAJ5602861.1"/>
    <property type="molecule type" value="Genomic_DNA"/>
</dbReference>
<dbReference type="GeneID" id="81587116"/>
<gene>
    <name evidence="11" type="ORF">N7537_005817</name>
</gene>
<dbReference type="PANTHER" id="PTHR34992">
    <property type="entry name" value="HYPHAL ANASTAMOSIS-7 PROTEIN"/>
    <property type="match status" value="1"/>
</dbReference>
<keyword evidence="4 9" id="KW-0732">Signal</keyword>
<dbReference type="Proteomes" id="UP001213799">
    <property type="component" value="Unassembled WGS sequence"/>
</dbReference>
<name>A0AAD6H1E7_9EURO</name>
<feature type="chain" id="PRO_5042207585" description="Copper acquisition factor BIM1-like domain-containing protein" evidence="9">
    <location>
        <begin position="25"/>
        <end position="325"/>
    </location>
</feature>
<evidence type="ECO:0000313" key="12">
    <source>
        <dbReference type="Proteomes" id="UP001213799"/>
    </source>
</evidence>
<dbReference type="AlphaFoldDB" id="A0AAD6H1E7"/>
<feature type="signal peptide" evidence="9">
    <location>
        <begin position="1"/>
        <end position="24"/>
    </location>
</feature>
<evidence type="ECO:0000313" key="11">
    <source>
        <dbReference type="EMBL" id="KAJ5602861.1"/>
    </source>
</evidence>
<keyword evidence="5 8" id="KW-0472">Membrane</keyword>
<evidence type="ECO:0000256" key="7">
    <source>
        <dbReference type="ARBA" id="ARBA00023288"/>
    </source>
</evidence>
<dbReference type="CDD" id="cd21176">
    <property type="entry name" value="LPMO_auxiliary-like"/>
    <property type="match status" value="1"/>
</dbReference>
<evidence type="ECO:0000256" key="9">
    <source>
        <dbReference type="SAM" id="SignalP"/>
    </source>
</evidence>